<dbReference type="Proteomes" id="UP000582659">
    <property type="component" value="Unassembled WGS sequence"/>
</dbReference>
<dbReference type="Proteomes" id="UP000659654">
    <property type="component" value="Unassembled WGS sequence"/>
</dbReference>
<feature type="compositionally biased region" description="Basic and acidic residues" evidence="1">
    <location>
        <begin position="142"/>
        <end position="154"/>
    </location>
</feature>
<dbReference type="WBParaSite" id="BXY_1100200.1">
    <property type="protein sequence ID" value="BXY_1100200.1"/>
    <property type="gene ID" value="BXY_1100200"/>
</dbReference>
<keyword evidence="2" id="KW-0472">Membrane</keyword>
<feature type="region of interest" description="Disordered" evidence="1">
    <location>
        <begin position="140"/>
        <end position="172"/>
    </location>
</feature>
<proteinExistence type="predicted"/>
<keyword evidence="2" id="KW-1133">Transmembrane helix</keyword>
<dbReference type="AlphaFoldDB" id="A0A1I7SD97"/>
<feature type="transmembrane region" description="Helical" evidence="2">
    <location>
        <begin position="52"/>
        <end position="85"/>
    </location>
</feature>
<sequence length="172" mass="19112">MVSKKDHSECQITKEELKCLDNSSFEDKNPISTAEAGESDINSPRFKASLGVVLSCGTISLIANGVGFLCTIMKLAVVPLCWFLFEWYRIHGSLTLTRKLRAVLNVASVLATYQEFDPLYQKLYSADIFCSELPQLNTDLPRTADERSDQDKSPPKSKSVANRLSDITLSSK</sequence>
<gene>
    <name evidence="3" type="ORF">BXYJ_LOCUS14750</name>
</gene>
<keyword evidence="6" id="KW-1185">Reference proteome</keyword>
<dbReference type="EMBL" id="CAJFCV020000006">
    <property type="protein sequence ID" value="CAG9130551.1"/>
    <property type="molecule type" value="Genomic_DNA"/>
</dbReference>
<reference evidence="7" key="1">
    <citation type="submission" date="2016-11" db="UniProtKB">
        <authorList>
            <consortium name="WormBaseParasite"/>
        </authorList>
    </citation>
    <scope>IDENTIFICATION</scope>
</reference>
<protein>
    <submittedName>
        <fullName evidence="3">(pine wood nematode) hypothetical protein</fullName>
    </submittedName>
</protein>
<feature type="compositionally biased region" description="Polar residues" evidence="1">
    <location>
        <begin position="160"/>
        <end position="172"/>
    </location>
</feature>
<evidence type="ECO:0000313" key="5">
    <source>
        <dbReference type="Proteomes" id="UP000095284"/>
    </source>
</evidence>
<keyword evidence="2" id="KW-0812">Transmembrane</keyword>
<evidence type="ECO:0000313" key="3">
    <source>
        <dbReference type="EMBL" id="CAD5234659.1"/>
    </source>
</evidence>
<accession>A0A1I7SD97</accession>
<dbReference type="OrthoDB" id="5876658at2759"/>
<evidence type="ECO:0000256" key="2">
    <source>
        <dbReference type="SAM" id="Phobius"/>
    </source>
</evidence>
<evidence type="ECO:0000313" key="6">
    <source>
        <dbReference type="Proteomes" id="UP000659654"/>
    </source>
</evidence>
<organism evidence="5 7">
    <name type="scientific">Bursaphelenchus xylophilus</name>
    <name type="common">Pinewood nematode worm</name>
    <name type="synonym">Aphelenchoides xylophilus</name>
    <dbReference type="NCBI Taxonomy" id="6326"/>
    <lineage>
        <taxon>Eukaryota</taxon>
        <taxon>Metazoa</taxon>
        <taxon>Ecdysozoa</taxon>
        <taxon>Nematoda</taxon>
        <taxon>Chromadorea</taxon>
        <taxon>Rhabditida</taxon>
        <taxon>Tylenchina</taxon>
        <taxon>Tylenchomorpha</taxon>
        <taxon>Aphelenchoidea</taxon>
        <taxon>Aphelenchoididae</taxon>
        <taxon>Bursaphelenchus</taxon>
    </lineage>
</organism>
<evidence type="ECO:0000256" key="1">
    <source>
        <dbReference type="SAM" id="MobiDB-lite"/>
    </source>
</evidence>
<name>A0A1I7SD97_BURXY</name>
<reference evidence="4" key="2">
    <citation type="submission" date="2020-08" db="EMBL/GenBank/DDBJ databases">
        <authorList>
            <person name="Kikuchi T."/>
        </authorList>
    </citation>
    <scope>NUCLEOTIDE SEQUENCE</scope>
    <source>
        <strain evidence="3">Ka4C1</strain>
    </source>
</reference>
<evidence type="ECO:0000313" key="4">
    <source>
        <dbReference type="EMBL" id="CAG9130551.1"/>
    </source>
</evidence>
<evidence type="ECO:0000313" key="7">
    <source>
        <dbReference type="WBParaSite" id="BXY_1100200.1"/>
    </source>
</evidence>
<dbReference type="EMBL" id="CAJFDI010000006">
    <property type="protein sequence ID" value="CAD5234659.1"/>
    <property type="molecule type" value="Genomic_DNA"/>
</dbReference>
<dbReference type="Proteomes" id="UP000095284">
    <property type="component" value="Unplaced"/>
</dbReference>